<dbReference type="PANTHER" id="PTHR30203">
    <property type="entry name" value="OUTER MEMBRANE CATION EFFLUX PROTEIN"/>
    <property type="match status" value="1"/>
</dbReference>
<dbReference type="NCBIfam" id="TIGR01845">
    <property type="entry name" value="outer_NodT"/>
    <property type="match status" value="1"/>
</dbReference>
<proteinExistence type="inferred from homology"/>
<dbReference type="Gene3D" id="1.20.1600.10">
    <property type="entry name" value="Outer membrane efflux proteins (OEP)"/>
    <property type="match status" value="1"/>
</dbReference>
<comment type="caution">
    <text evidence="10">The sequence shown here is derived from an EMBL/GenBank/DDBJ whole genome shotgun (WGS) entry which is preliminary data.</text>
</comment>
<dbReference type="InterPro" id="IPR010131">
    <property type="entry name" value="MdtP/NodT-like"/>
</dbReference>
<reference evidence="10" key="1">
    <citation type="journal article" date="2021" name="ISME J.">
        <title>Genomic evolution of the class Acidithiobacillia: deep-branching Proteobacteria living in extreme acidic conditions.</title>
        <authorList>
            <person name="Moya-Beltran A."/>
            <person name="Beard S."/>
            <person name="Rojas-Villalobos C."/>
            <person name="Issotta F."/>
            <person name="Gallardo Y."/>
            <person name="Ulloa R."/>
            <person name="Giaveno A."/>
            <person name="Degli Esposti M."/>
            <person name="Johnson D.B."/>
            <person name="Quatrini R."/>
        </authorList>
    </citation>
    <scope>NUCLEOTIDE SEQUENCE</scope>
    <source>
        <strain evidence="10">VAN18-1</strain>
    </source>
</reference>
<keyword evidence="11" id="KW-1185">Reference proteome</keyword>
<sequence>MRHGVSILALGLSAALLAACARLPEHLPQNPTFQPQKLAFAAARQPSPWPQQDWWQAAHARQLDRLETMALQRNPDLRATAARVLYAQAQVQRIHAGLLPHFAAGFFLTQQYFSANGLHLQANGTSNLYGEIDPLLVHYHVDLWGRDRDLVEAARGELAMTQAQEADARLMLSSAVAVHYFALQGEEALLQREVSLQKWQQRGVAVAQVAFASGLQSATVVQESRISVQQSAERIAEIQSVIAAERHALAALCGLGPDSRNTAATGQLRDSTPVPTLPADLPMTLLGHRPDIVARRWAVEAAAAQVRAARAAFYPDINLNLLAGWNSIHLADLFAPGNFAHAFGPVITLPIFEGGALRGNLRAENARFLAAQDQYQEQILTALRQIADLLSVRKRLGTQERALKQALQEQQAQWRLQEASWQAGLSDGAPRIAARVKILRLQEQRISLRMAAWQNWALLESALGGGYSTDKKSSHDERKK</sequence>
<keyword evidence="5 9" id="KW-0732">Signal</keyword>
<dbReference type="Gene3D" id="2.20.200.10">
    <property type="entry name" value="Outer membrane efflux proteins (OEP)"/>
    <property type="match status" value="1"/>
</dbReference>
<dbReference type="SUPFAM" id="SSF56954">
    <property type="entry name" value="Outer membrane efflux proteins (OEP)"/>
    <property type="match status" value="1"/>
</dbReference>
<evidence type="ECO:0000256" key="8">
    <source>
        <dbReference type="ARBA" id="ARBA00023288"/>
    </source>
</evidence>
<dbReference type="Proteomes" id="UP001197378">
    <property type="component" value="Unassembled WGS sequence"/>
</dbReference>
<comment type="similarity">
    <text evidence="2 9">Belongs to the outer membrane factor (OMF) (TC 1.B.17) family.</text>
</comment>
<comment type="subcellular location">
    <subcellularLocation>
        <location evidence="9">Cell membrane</location>
        <topology evidence="9">Lipid-anchor</topology>
    </subcellularLocation>
    <subcellularLocation>
        <location evidence="1">Membrane</location>
    </subcellularLocation>
</comment>
<accession>A0AAE2YME0</accession>
<evidence type="ECO:0000313" key="11">
    <source>
        <dbReference type="Proteomes" id="UP001197378"/>
    </source>
</evidence>
<gene>
    <name evidence="10" type="ORF">HFQ13_00235</name>
</gene>
<dbReference type="PROSITE" id="PS51257">
    <property type="entry name" value="PROKAR_LIPOPROTEIN"/>
    <property type="match status" value="1"/>
</dbReference>
<keyword evidence="3 9" id="KW-1134">Transmembrane beta strand</keyword>
<protein>
    <submittedName>
        <fullName evidence="10">Efflux transporter outer membrane subunit</fullName>
    </submittedName>
</protein>
<keyword evidence="8 9" id="KW-0449">Lipoprotein</keyword>
<name>A0AAE2YME0_9PROT</name>
<dbReference type="GO" id="GO:0005886">
    <property type="term" value="C:plasma membrane"/>
    <property type="evidence" value="ECO:0007669"/>
    <property type="project" value="UniProtKB-SubCell"/>
</dbReference>
<dbReference type="Pfam" id="PF02321">
    <property type="entry name" value="OEP"/>
    <property type="match status" value="2"/>
</dbReference>
<evidence type="ECO:0000256" key="1">
    <source>
        <dbReference type="ARBA" id="ARBA00004370"/>
    </source>
</evidence>
<dbReference type="AlphaFoldDB" id="A0AAE2YME0"/>
<evidence type="ECO:0000256" key="3">
    <source>
        <dbReference type="ARBA" id="ARBA00022452"/>
    </source>
</evidence>
<dbReference type="PANTHER" id="PTHR30203:SF20">
    <property type="entry name" value="MULTIDRUG RESISTANCE OUTER MEMBRANE PROTEIN MDTP-RELATED"/>
    <property type="match status" value="1"/>
</dbReference>
<dbReference type="RefSeq" id="WP_215885315.1">
    <property type="nucleotide sequence ID" value="NZ_JAAXYO010000012.1"/>
</dbReference>
<evidence type="ECO:0000256" key="9">
    <source>
        <dbReference type="RuleBase" id="RU362097"/>
    </source>
</evidence>
<keyword evidence="7 9" id="KW-0564">Palmitate</keyword>
<evidence type="ECO:0000256" key="7">
    <source>
        <dbReference type="ARBA" id="ARBA00023139"/>
    </source>
</evidence>
<evidence type="ECO:0000256" key="6">
    <source>
        <dbReference type="ARBA" id="ARBA00023136"/>
    </source>
</evidence>
<feature type="chain" id="PRO_5041773690" evidence="9">
    <location>
        <begin position="19"/>
        <end position="480"/>
    </location>
</feature>
<organism evidence="10 11">
    <name type="scientific">Igneacidithiobacillus copahuensis</name>
    <dbReference type="NCBI Taxonomy" id="2724909"/>
    <lineage>
        <taxon>Bacteria</taxon>
        <taxon>Pseudomonadati</taxon>
        <taxon>Pseudomonadota</taxon>
        <taxon>Acidithiobacillia</taxon>
        <taxon>Acidithiobacillales</taxon>
        <taxon>Acidithiobacillaceae</taxon>
        <taxon>Igneacidithiobacillus</taxon>
    </lineage>
</organism>
<feature type="signal peptide" evidence="9">
    <location>
        <begin position="1"/>
        <end position="18"/>
    </location>
</feature>
<dbReference type="EMBL" id="JAAXYO010000012">
    <property type="protein sequence ID" value="MBU2786657.1"/>
    <property type="molecule type" value="Genomic_DNA"/>
</dbReference>
<keyword evidence="6 9" id="KW-0472">Membrane</keyword>
<evidence type="ECO:0000313" key="10">
    <source>
        <dbReference type="EMBL" id="MBU2786657.1"/>
    </source>
</evidence>
<keyword evidence="4 9" id="KW-0812">Transmembrane</keyword>
<evidence type="ECO:0000256" key="2">
    <source>
        <dbReference type="ARBA" id="ARBA00007613"/>
    </source>
</evidence>
<evidence type="ECO:0000256" key="4">
    <source>
        <dbReference type="ARBA" id="ARBA00022692"/>
    </source>
</evidence>
<dbReference type="InterPro" id="IPR003423">
    <property type="entry name" value="OMP_efflux"/>
</dbReference>
<evidence type="ECO:0000256" key="5">
    <source>
        <dbReference type="ARBA" id="ARBA00022729"/>
    </source>
</evidence>
<dbReference type="GO" id="GO:0015562">
    <property type="term" value="F:efflux transmembrane transporter activity"/>
    <property type="evidence" value="ECO:0007669"/>
    <property type="project" value="InterPro"/>
</dbReference>